<evidence type="ECO:0000313" key="1">
    <source>
        <dbReference type="EMBL" id="MBA0729286.1"/>
    </source>
</evidence>
<evidence type="ECO:0000313" key="2">
    <source>
        <dbReference type="Proteomes" id="UP000593574"/>
    </source>
</evidence>
<dbReference type="EMBL" id="JABEZV010436428">
    <property type="protein sequence ID" value="MBA0729286.1"/>
    <property type="molecule type" value="Genomic_DNA"/>
</dbReference>
<reference evidence="1 2" key="1">
    <citation type="journal article" date="2019" name="Genome Biol. Evol.">
        <title>Insights into the evolution of the New World diploid cottons (Gossypium, subgenus Houzingenia) based on genome sequencing.</title>
        <authorList>
            <person name="Grover C.E."/>
            <person name="Arick M.A. 2nd"/>
            <person name="Thrash A."/>
            <person name="Conover J.L."/>
            <person name="Sanders W.S."/>
            <person name="Peterson D.G."/>
            <person name="Frelichowski J.E."/>
            <person name="Scheffler J.A."/>
            <person name="Scheffler B.E."/>
            <person name="Wendel J.F."/>
        </authorList>
    </citation>
    <scope>NUCLEOTIDE SEQUENCE [LARGE SCALE GENOMIC DNA]</scope>
    <source>
        <strain evidence="1">4</strain>
        <tissue evidence="1">Leaf</tissue>
    </source>
</reference>
<dbReference type="Proteomes" id="UP000593574">
    <property type="component" value="Unassembled WGS sequence"/>
</dbReference>
<comment type="caution">
    <text evidence="1">The sequence shown here is derived from an EMBL/GenBank/DDBJ whole genome shotgun (WGS) entry which is preliminary data.</text>
</comment>
<dbReference type="AlphaFoldDB" id="A0A7J9AYY0"/>
<organism evidence="1 2">
    <name type="scientific">Gossypium laxum</name>
    <dbReference type="NCBI Taxonomy" id="34288"/>
    <lineage>
        <taxon>Eukaryota</taxon>
        <taxon>Viridiplantae</taxon>
        <taxon>Streptophyta</taxon>
        <taxon>Embryophyta</taxon>
        <taxon>Tracheophyta</taxon>
        <taxon>Spermatophyta</taxon>
        <taxon>Magnoliopsida</taxon>
        <taxon>eudicotyledons</taxon>
        <taxon>Gunneridae</taxon>
        <taxon>Pentapetalae</taxon>
        <taxon>rosids</taxon>
        <taxon>malvids</taxon>
        <taxon>Malvales</taxon>
        <taxon>Malvaceae</taxon>
        <taxon>Malvoideae</taxon>
        <taxon>Gossypium</taxon>
    </lineage>
</organism>
<name>A0A7J9AYY0_9ROSI</name>
<accession>A0A7J9AYY0</accession>
<proteinExistence type="predicted"/>
<sequence>FQWTPYEDLTIRTVIPNKYFQNPNAWHVKVALVNYATVKMHQSNRVLR</sequence>
<keyword evidence="2" id="KW-1185">Reference proteome</keyword>
<gene>
    <name evidence="1" type="ORF">Golax_023178</name>
</gene>
<feature type="non-terminal residue" evidence="1">
    <location>
        <position position="1"/>
    </location>
</feature>
<protein>
    <submittedName>
        <fullName evidence="1">Uncharacterized protein</fullName>
    </submittedName>
</protein>